<organism evidence="3 4">
    <name type="scientific">Phytophthora infestans</name>
    <name type="common">Potato late blight agent</name>
    <name type="synonym">Botrytis infestans</name>
    <dbReference type="NCBI Taxonomy" id="4787"/>
    <lineage>
        <taxon>Eukaryota</taxon>
        <taxon>Sar</taxon>
        <taxon>Stramenopiles</taxon>
        <taxon>Oomycota</taxon>
        <taxon>Peronosporomycetes</taxon>
        <taxon>Peronosporales</taxon>
        <taxon>Peronosporaceae</taxon>
        <taxon>Phytophthora</taxon>
    </lineage>
</organism>
<protein>
    <submittedName>
        <fullName evidence="3">Tc5 transposase DNA-binding domain</fullName>
    </submittedName>
</protein>
<dbReference type="Gene3D" id="1.10.10.60">
    <property type="entry name" value="Homeodomain-like"/>
    <property type="match status" value="1"/>
</dbReference>
<proteinExistence type="predicted"/>
<reference evidence="3" key="1">
    <citation type="submission" date="2020-03" db="EMBL/GenBank/DDBJ databases">
        <title>Hybrid Assembly of Korean Phytophthora infestans isolates.</title>
        <authorList>
            <person name="Prokchorchik M."/>
            <person name="Lee Y."/>
            <person name="Seo J."/>
            <person name="Cho J.-H."/>
            <person name="Park Y.-E."/>
            <person name="Jang D.-C."/>
            <person name="Im J.-S."/>
            <person name="Choi J.-G."/>
            <person name="Park H.-J."/>
            <person name="Lee G.-B."/>
            <person name="Lee Y.-G."/>
            <person name="Hong S.-Y."/>
            <person name="Cho K."/>
            <person name="Sohn K.H."/>
        </authorList>
    </citation>
    <scope>NUCLEOTIDE SEQUENCE</scope>
    <source>
        <strain evidence="3">KR_2_A2</strain>
    </source>
</reference>
<evidence type="ECO:0000313" key="4">
    <source>
        <dbReference type="Proteomes" id="UP000704712"/>
    </source>
</evidence>
<dbReference type="EMBL" id="JAACNO010001419">
    <property type="protein sequence ID" value="KAF4140691.1"/>
    <property type="molecule type" value="Genomic_DNA"/>
</dbReference>
<evidence type="ECO:0000256" key="1">
    <source>
        <dbReference type="ARBA" id="ARBA00023125"/>
    </source>
</evidence>
<dbReference type="SMART" id="SM00674">
    <property type="entry name" value="CENPB"/>
    <property type="match status" value="1"/>
</dbReference>
<feature type="domain" description="HTH CENPB-type" evidence="2">
    <location>
        <begin position="68"/>
        <end position="140"/>
    </location>
</feature>
<dbReference type="InterPro" id="IPR009057">
    <property type="entry name" value="Homeodomain-like_sf"/>
</dbReference>
<name>A0A8S9UIT5_PHYIN</name>
<dbReference type="Pfam" id="PF03221">
    <property type="entry name" value="HTH_Tnp_Tc5"/>
    <property type="match status" value="1"/>
</dbReference>
<dbReference type="Proteomes" id="UP000704712">
    <property type="component" value="Unassembled WGS sequence"/>
</dbReference>
<sequence length="196" mass="23069">MPSQRVPESIAEKKEALDWIDRYADGVLSRAFSHFAAKKGWKISAAQIRYWYKNREAIRQASSDLLRLRGAGARPRLGEIEDMLFDEIVYMRSEHHKVSRQWIQAAAVHHARTVLNHDSFAASERWLSAFMHRYRLSLRRTTNLTTLADVELVRRAVRFMAYLTHLKPRFNLSRTVLMDEIAVYCEDPRRETVDFY</sequence>
<dbReference type="InterPro" id="IPR006600">
    <property type="entry name" value="HTH_CenpB_DNA-bd_dom"/>
</dbReference>
<comment type="caution">
    <text evidence="3">The sequence shown here is derived from an EMBL/GenBank/DDBJ whole genome shotgun (WGS) entry which is preliminary data.</text>
</comment>
<dbReference type="SUPFAM" id="SSF46689">
    <property type="entry name" value="Homeodomain-like"/>
    <property type="match status" value="1"/>
</dbReference>
<evidence type="ECO:0000259" key="2">
    <source>
        <dbReference type="PROSITE" id="PS51253"/>
    </source>
</evidence>
<gene>
    <name evidence="3" type="ORF">GN958_ATG10119</name>
</gene>
<dbReference type="AlphaFoldDB" id="A0A8S9UIT5"/>
<accession>A0A8S9UIT5</accession>
<keyword evidence="1 3" id="KW-0238">DNA-binding</keyword>
<dbReference type="GO" id="GO:0003677">
    <property type="term" value="F:DNA binding"/>
    <property type="evidence" value="ECO:0007669"/>
    <property type="project" value="UniProtKB-KW"/>
</dbReference>
<evidence type="ECO:0000313" key="3">
    <source>
        <dbReference type="EMBL" id="KAF4140691.1"/>
    </source>
</evidence>
<dbReference type="PROSITE" id="PS51253">
    <property type="entry name" value="HTH_CENPB"/>
    <property type="match status" value="1"/>
</dbReference>